<feature type="region of interest" description="Disordered" evidence="7">
    <location>
        <begin position="273"/>
        <end position="462"/>
    </location>
</feature>
<dbReference type="InterPro" id="IPR001254">
    <property type="entry name" value="Trypsin_dom"/>
</dbReference>
<dbReference type="EMBL" id="NDXW01000001">
    <property type="protein sequence ID" value="RDH42108.1"/>
    <property type="molecule type" value="Genomic_DNA"/>
</dbReference>
<dbReference type="Proteomes" id="UP000257039">
    <property type="component" value="Unassembled WGS sequence"/>
</dbReference>
<dbReference type="GO" id="GO:0006508">
    <property type="term" value="P:proteolysis"/>
    <property type="evidence" value="ECO:0007669"/>
    <property type="project" value="UniProtKB-KW"/>
</dbReference>
<dbReference type="PRINTS" id="PR00722">
    <property type="entry name" value="CHYMOTRYPSIN"/>
</dbReference>
<dbReference type="PROSITE" id="PS00134">
    <property type="entry name" value="TRYPSIN_HIS"/>
    <property type="match status" value="1"/>
</dbReference>
<keyword evidence="5" id="KW-1015">Disulfide bond</keyword>
<feature type="compositionally biased region" description="Pro residues" evidence="7">
    <location>
        <begin position="360"/>
        <end position="369"/>
    </location>
</feature>
<feature type="compositionally biased region" description="Pro residues" evidence="7">
    <location>
        <begin position="453"/>
        <end position="462"/>
    </location>
</feature>
<evidence type="ECO:0000256" key="2">
    <source>
        <dbReference type="ARBA" id="ARBA00022525"/>
    </source>
</evidence>
<dbReference type="PANTHER" id="PTHR24264:SF65">
    <property type="entry name" value="SRCR DOMAIN-CONTAINING PROTEIN"/>
    <property type="match status" value="1"/>
</dbReference>
<dbReference type="InterPro" id="IPR009003">
    <property type="entry name" value="Peptidase_S1_PA"/>
</dbReference>
<evidence type="ECO:0000256" key="4">
    <source>
        <dbReference type="ARBA" id="ARBA00022801"/>
    </source>
</evidence>
<dbReference type="GO" id="GO:0004252">
    <property type="term" value="F:serine-type endopeptidase activity"/>
    <property type="evidence" value="ECO:0007669"/>
    <property type="project" value="InterPro"/>
</dbReference>
<evidence type="ECO:0000256" key="6">
    <source>
        <dbReference type="RuleBase" id="RU363034"/>
    </source>
</evidence>
<keyword evidence="11" id="KW-1185">Reference proteome</keyword>
<dbReference type="PROSITE" id="PS00135">
    <property type="entry name" value="TRYPSIN_SER"/>
    <property type="match status" value="1"/>
</dbReference>
<evidence type="ECO:0000256" key="7">
    <source>
        <dbReference type="SAM" id="MobiDB-lite"/>
    </source>
</evidence>
<evidence type="ECO:0000259" key="9">
    <source>
        <dbReference type="PROSITE" id="PS50240"/>
    </source>
</evidence>
<dbReference type="PANTHER" id="PTHR24264">
    <property type="entry name" value="TRYPSIN-RELATED"/>
    <property type="match status" value="1"/>
</dbReference>
<dbReference type="PROSITE" id="PS50240">
    <property type="entry name" value="TRYPSIN_DOM"/>
    <property type="match status" value="1"/>
</dbReference>
<accession>A0A4P9VG44</accession>
<feature type="chain" id="PRO_5020703243" evidence="8">
    <location>
        <begin position="29"/>
        <end position="462"/>
    </location>
</feature>
<evidence type="ECO:0000313" key="11">
    <source>
        <dbReference type="Proteomes" id="UP000257039"/>
    </source>
</evidence>
<name>A0A4P9VG44_9GAMM</name>
<dbReference type="FunFam" id="2.40.10.10:FF:000047">
    <property type="entry name" value="Trypsin eta"/>
    <property type="match status" value="1"/>
</dbReference>
<dbReference type="CDD" id="cd00190">
    <property type="entry name" value="Tryp_SPc"/>
    <property type="match status" value="1"/>
</dbReference>
<organism evidence="10 11">
    <name type="scientific">Zooshikella ganghwensis</name>
    <dbReference type="NCBI Taxonomy" id="202772"/>
    <lineage>
        <taxon>Bacteria</taxon>
        <taxon>Pseudomonadati</taxon>
        <taxon>Pseudomonadota</taxon>
        <taxon>Gammaproteobacteria</taxon>
        <taxon>Oceanospirillales</taxon>
        <taxon>Zooshikellaceae</taxon>
        <taxon>Zooshikella</taxon>
    </lineage>
</organism>
<evidence type="ECO:0000256" key="5">
    <source>
        <dbReference type="ARBA" id="ARBA00023157"/>
    </source>
</evidence>
<feature type="domain" description="Peptidase S1" evidence="9">
    <location>
        <begin position="51"/>
        <end position="272"/>
    </location>
</feature>
<proteinExistence type="predicted"/>
<keyword evidence="4 6" id="KW-0378">Hydrolase</keyword>
<dbReference type="Gene3D" id="2.40.10.10">
    <property type="entry name" value="Trypsin-like serine proteases"/>
    <property type="match status" value="1"/>
</dbReference>
<comment type="subcellular location">
    <subcellularLocation>
        <location evidence="1">Secreted</location>
    </subcellularLocation>
</comment>
<protein>
    <submittedName>
        <fullName evidence="10">Serine protease</fullName>
    </submittedName>
</protein>
<reference evidence="10 11" key="1">
    <citation type="submission" date="2017-04" db="EMBL/GenBank/DDBJ databases">
        <title>Draft genome sequence of Zooshikella ganghwensis VG4 isolated from Red Sea sediments.</title>
        <authorList>
            <person name="Rehman Z."/>
            <person name="Alam I."/>
            <person name="Kamau A."/>
            <person name="Bajic V."/>
            <person name="Leiknes T."/>
        </authorList>
    </citation>
    <scope>NUCLEOTIDE SEQUENCE [LARGE SCALE GENOMIC DNA]</scope>
    <source>
        <strain evidence="10 11">VG4</strain>
    </source>
</reference>
<evidence type="ECO:0000313" key="10">
    <source>
        <dbReference type="EMBL" id="RDH42108.1"/>
    </source>
</evidence>
<dbReference type="InterPro" id="IPR043504">
    <property type="entry name" value="Peptidase_S1_PA_chymotrypsin"/>
</dbReference>
<feature type="compositionally biased region" description="Acidic residues" evidence="7">
    <location>
        <begin position="439"/>
        <end position="452"/>
    </location>
</feature>
<keyword evidence="6" id="KW-0720">Serine protease</keyword>
<evidence type="ECO:0000256" key="3">
    <source>
        <dbReference type="ARBA" id="ARBA00022670"/>
    </source>
</evidence>
<comment type="caution">
    <text evidence="10">The sequence shown here is derived from an EMBL/GenBank/DDBJ whole genome shotgun (WGS) entry which is preliminary data.</text>
</comment>
<evidence type="ECO:0000256" key="8">
    <source>
        <dbReference type="SAM" id="SignalP"/>
    </source>
</evidence>
<dbReference type="GO" id="GO:0005615">
    <property type="term" value="C:extracellular space"/>
    <property type="evidence" value="ECO:0007669"/>
    <property type="project" value="TreeGrafter"/>
</dbReference>
<dbReference type="InterPro" id="IPR001314">
    <property type="entry name" value="Peptidase_S1A"/>
</dbReference>
<feature type="signal peptide" evidence="8">
    <location>
        <begin position="1"/>
        <end position="28"/>
    </location>
</feature>
<dbReference type="Pfam" id="PF00089">
    <property type="entry name" value="Trypsin"/>
    <property type="match status" value="1"/>
</dbReference>
<dbReference type="InterPro" id="IPR033116">
    <property type="entry name" value="TRYPSIN_SER"/>
</dbReference>
<dbReference type="GO" id="GO:0051604">
    <property type="term" value="P:protein maturation"/>
    <property type="evidence" value="ECO:0007669"/>
    <property type="project" value="UniProtKB-ARBA"/>
</dbReference>
<keyword evidence="3 6" id="KW-0645">Protease</keyword>
<dbReference type="SUPFAM" id="SSF50494">
    <property type="entry name" value="Trypsin-like serine proteases"/>
    <property type="match status" value="1"/>
</dbReference>
<dbReference type="SMART" id="SM00020">
    <property type="entry name" value="Tryp_SPc"/>
    <property type="match status" value="1"/>
</dbReference>
<keyword evidence="8" id="KW-0732">Signal</keyword>
<dbReference type="AlphaFoldDB" id="A0A4P9VG44"/>
<dbReference type="InterPro" id="IPR050127">
    <property type="entry name" value="Serine_Proteases_S1"/>
</dbReference>
<dbReference type="InterPro" id="IPR018114">
    <property type="entry name" value="TRYPSIN_HIS"/>
</dbReference>
<keyword evidence="2" id="KW-0964">Secreted</keyword>
<sequence>MKDKSPPIKTIQLSLSTLFIAVASVVHAAPEQLVINPNYQQAKNSKPTQEIVGGRESNFAERKFMAWLGGCGGSILNKEWVLTAAHCKGVRNVTVGRFDRTNSRQGEVIPIERFISHPRYNSRSSDNDIALVKLSRPIKADVSTIKLADTNIHHSAAQPGATSTVAGWGSTQANFRRALPNKLREVDVPIVSQQECQQAYYGLTDNMVCAGYRQGGKDSCQGDSGGPLFVKWYNTLYQVGVVSFGSGCARPGYPGVYTKVANYNDWIKKYVELDTTPNPDPGTPDPSDPDDPNKPDPNDPSDPNDPDGPGWPDPNDPDSPDPNDPSDPNDPDGPDWPDPNDPSDPNDPDGPGWPDDPNDPDIPVPPQPPGDGDGDDPDIPVPPQPPGDGDDDDPGIPVPPQPPGDGDDDDPSIPVPPQPPGDGDDDDPGIPVPPQPPGDGDDPDWPDSDDDLPPPPPPPSYF</sequence>
<gene>
    <name evidence="10" type="ORF">B9G39_00875</name>
</gene>
<evidence type="ECO:0000256" key="1">
    <source>
        <dbReference type="ARBA" id="ARBA00004613"/>
    </source>
</evidence>
<dbReference type="RefSeq" id="WP_094785660.1">
    <property type="nucleotide sequence ID" value="NZ_NDXW01000001.1"/>
</dbReference>